<protein>
    <submittedName>
        <fullName evidence="1">Uncharacterized protein</fullName>
    </submittedName>
</protein>
<gene>
    <name evidence="1" type="ORF">P1J78_20875</name>
</gene>
<dbReference type="AlphaFoldDB" id="A0AAE3NVT3"/>
<dbReference type="EMBL" id="JARGYC010000080">
    <property type="protein sequence ID" value="MDF0603201.1"/>
    <property type="molecule type" value="Genomic_DNA"/>
</dbReference>
<dbReference type="RefSeq" id="WP_275569324.1">
    <property type="nucleotide sequence ID" value="NZ_JARGYC010000080.1"/>
</dbReference>
<proteinExistence type="predicted"/>
<sequence>MSDQNQHHFDTACAALIRQGVPSGSPSGCLYRDGDRRCAVGWLIPDENYDPSIEGEPADQIDHLIPGPTDAVFLERLQKCHDNAPNYPSSFISEFKRRARQLAEIFDLNKEVLDAD</sequence>
<keyword evidence="2" id="KW-1185">Reference proteome</keyword>
<evidence type="ECO:0000313" key="1">
    <source>
        <dbReference type="EMBL" id="MDF0603201.1"/>
    </source>
</evidence>
<dbReference type="Proteomes" id="UP001220964">
    <property type="component" value="Unassembled WGS sequence"/>
</dbReference>
<comment type="caution">
    <text evidence="1">The sequence shown here is derived from an EMBL/GenBank/DDBJ whole genome shotgun (WGS) entry which is preliminary data.</text>
</comment>
<organism evidence="1 2">
    <name type="scientific">Psychromarinibacter sediminicola</name>
    <dbReference type="NCBI Taxonomy" id="3033385"/>
    <lineage>
        <taxon>Bacteria</taxon>
        <taxon>Pseudomonadati</taxon>
        <taxon>Pseudomonadota</taxon>
        <taxon>Alphaproteobacteria</taxon>
        <taxon>Rhodobacterales</taxon>
        <taxon>Paracoccaceae</taxon>
        <taxon>Psychromarinibacter</taxon>
    </lineage>
</organism>
<evidence type="ECO:0000313" key="2">
    <source>
        <dbReference type="Proteomes" id="UP001220964"/>
    </source>
</evidence>
<name>A0AAE3NVT3_9RHOB</name>
<accession>A0AAE3NVT3</accession>
<reference evidence="1" key="1">
    <citation type="submission" date="2023-03" db="EMBL/GenBank/DDBJ databases">
        <title>Multiphase analysis and comparison of six strains from genera Psychromarinibacter, Lutimaribacter, and Maritimibacter, including a novel species: Psychromarinibacter sediminicola sp. nov.</title>
        <authorList>
            <person name="Wang Y.-H."/>
            <person name="Ye M.-Q."/>
            <person name="Du Z.-J."/>
        </authorList>
    </citation>
    <scope>NUCLEOTIDE SEQUENCE</scope>
    <source>
        <strain evidence="1">C21-152</strain>
    </source>
</reference>